<evidence type="ECO:0000256" key="4">
    <source>
        <dbReference type="ARBA" id="ARBA00022989"/>
    </source>
</evidence>
<evidence type="ECO:0000256" key="3">
    <source>
        <dbReference type="ARBA" id="ARBA00022692"/>
    </source>
</evidence>
<evidence type="ECO:0000256" key="1">
    <source>
        <dbReference type="ARBA" id="ARBA00004651"/>
    </source>
</evidence>
<dbReference type="NCBIfam" id="TIGR00374">
    <property type="entry name" value="flippase-like domain"/>
    <property type="match status" value="1"/>
</dbReference>
<dbReference type="EMBL" id="JAKGUF010000001">
    <property type="protein sequence ID" value="MCF4143747.1"/>
    <property type="molecule type" value="Genomic_DNA"/>
</dbReference>
<keyword evidence="2" id="KW-1003">Cell membrane</keyword>
<evidence type="ECO:0000256" key="5">
    <source>
        <dbReference type="ARBA" id="ARBA00023136"/>
    </source>
</evidence>
<organism evidence="7 8">
    <name type="scientific">Dethiosulfovibrio acidaminovorans</name>
    <dbReference type="NCBI Taxonomy" id="133535"/>
    <lineage>
        <taxon>Bacteria</taxon>
        <taxon>Thermotogati</taxon>
        <taxon>Synergistota</taxon>
        <taxon>Synergistia</taxon>
        <taxon>Synergistales</taxon>
        <taxon>Dethiosulfovibrionaceae</taxon>
        <taxon>Dethiosulfovibrio</taxon>
    </lineage>
</organism>
<keyword evidence="4 6" id="KW-1133">Transmembrane helix</keyword>
<dbReference type="RefSeq" id="WP_236098591.1">
    <property type="nucleotide sequence ID" value="NZ_JAKGUF010000001.1"/>
</dbReference>
<proteinExistence type="predicted"/>
<evidence type="ECO:0000313" key="7">
    <source>
        <dbReference type="EMBL" id="MCF4143747.1"/>
    </source>
</evidence>
<comment type="caution">
    <text evidence="7">The sequence shown here is derived from an EMBL/GenBank/DDBJ whole genome shotgun (WGS) entry which is preliminary data.</text>
</comment>
<gene>
    <name evidence="7" type="ORF">L2W31_00190</name>
</gene>
<feature type="transmembrane region" description="Helical" evidence="6">
    <location>
        <begin position="273"/>
        <end position="292"/>
    </location>
</feature>
<feature type="transmembrane region" description="Helical" evidence="6">
    <location>
        <begin position="102"/>
        <end position="121"/>
    </location>
</feature>
<evidence type="ECO:0000313" key="8">
    <source>
        <dbReference type="Proteomes" id="UP001200932"/>
    </source>
</evidence>
<comment type="subcellular location">
    <subcellularLocation>
        <location evidence="1">Cell membrane</location>
        <topology evidence="1">Multi-pass membrane protein</topology>
    </subcellularLocation>
</comment>
<feature type="transmembrane region" description="Helical" evidence="6">
    <location>
        <begin position="61"/>
        <end position="82"/>
    </location>
</feature>
<protein>
    <submittedName>
        <fullName evidence="7">Flippase-like domain-containing protein</fullName>
    </submittedName>
</protein>
<dbReference type="PANTHER" id="PTHR37693">
    <property type="entry name" value="PHOSPHATIDYLGLYCEROL LYSYLTRANSFERASE"/>
    <property type="match status" value="1"/>
</dbReference>
<feature type="transmembrane region" description="Helical" evidence="6">
    <location>
        <begin position="20"/>
        <end position="40"/>
    </location>
</feature>
<dbReference type="PANTHER" id="PTHR37693:SF1">
    <property type="entry name" value="INTEGRAL MEMBRANE PROTEIN"/>
    <property type="match status" value="1"/>
</dbReference>
<feature type="transmembrane region" description="Helical" evidence="6">
    <location>
        <begin position="331"/>
        <end position="348"/>
    </location>
</feature>
<keyword evidence="8" id="KW-1185">Reference proteome</keyword>
<feature type="transmembrane region" description="Helical" evidence="6">
    <location>
        <begin position="245"/>
        <end position="267"/>
    </location>
</feature>
<feature type="transmembrane region" description="Helical" evidence="6">
    <location>
        <begin position="141"/>
        <end position="162"/>
    </location>
</feature>
<accession>A0ABS9EUL2</accession>
<reference evidence="7 8" key="1">
    <citation type="submission" date="2022-01" db="EMBL/GenBank/DDBJ databases">
        <title>Dethiosulfovibrio faecalis sp. nov., a novel proteolytic, non-sulfur-reducing bacterium isolated from a marine aquaculture solid waste bioreactor.</title>
        <authorList>
            <person name="Grabowski S."/>
            <person name="Apolinario E."/>
            <person name="Schneider N."/>
            <person name="Marshall C.W."/>
            <person name="Sowers K.R."/>
        </authorList>
    </citation>
    <scope>NUCLEOTIDE SEQUENCE [LARGE SCALE GENOMIC DNA]</scope>
    <source>
        <strain evidence="7 8">DSM 12590</strain>
    </source>
</reference>
<evidence type="ECO:0000256" key="6">
    <source>
        <dbReference type="SAM" id="Phobius"/>
    </source>
</evidence>
<name>A0ABS9EUL2_9BACT</name>
<dbReference type="InterPro" id="IPR022791">
    <property type="entry name" value="L-PG_synthase/AglD"/>
</dbReference>
<dbReference type="Proteomes" id="UP001200932">
    <property type="component" value="Unassembled WGS sequence"/>
</dbReference>
<feature type="transmembrane region" description="Helical" evidence="6">
    <location>
        <begin position="168"/>
        <end position="190"/>
    </location>
</feature>
<sequence>MVVSNRKDFPTNVIERIGRLRLVLFALLFVSLSLLVPFFLSKGLGGDFHVDCGFLSLRTAVCLLGLLVVYFCCDGLRLYYVLRSMGHRIPLGGLAKLVFVNIFFSNITPMATGGGFAQIWYLRRFGIPLGTATAATTLRTFLATACIFGVSPFLLLFLHPFSTSSRGWILSLVFASLGIVYLSLFCLALLKRNWMIFVLHRGLNLLCRAKVIDRARAVSWRSKAVKEIVRFSRDIRRCSRGGADILLSVACTAVFLMALFSFPFFLLRGTGYPVPYLLSVGLLILTTFIMYFSPTPGGAGFAEGLFGLFFLSSIPSSELVSVIVIWRFLTIYLGMGIGFIFMLTDLFGRRRCDA</sequence>
<keyword evidence="5 6" id="KW-0472">Membrane</keyword>
<keyword evidence="3 6" id="KW-0812">Transmembrane</keyword>
<evidence type="ECO:0000256" key="2">
    <source>
        <dbReference type="ARBA" id="ARBA00022475"/>
    </source>
</evidence>
<dbReference type="Pfam" id="PF03706">
    <property type="entry name" value="LPG_synthase_TM"/>
    <property type="match status" value="1"/>
</dbReference>